<evidence type="ECO:0000259" key="6">
    <source>
        <dbReference type="PROSITE" id="PS51918"/>
    </source>
</evidence>
<evidence type="ECO:0000313" key="8">
    <source>
        <dbReference type="Proteomes" id="UP000215355"/>
    </source>
</evidence>
<dbReference type="Proteomes" id="UP000215355">
    <property type="component" value="Chromosome 1"/>
</dbReference>
<comment type="cofactor">
    <cofactor evidence="1">
        <name>[4Fe-4S] cluster</name>
        <dbReference type="ChEBI" id="CHEBI:49883"/>
    </cofactor>
</comment>
<dbReference type="InterPro" id="IPR058240">
    <property type="entry name" value="rSAM_sf"/>
</dbReference>
<dbReference type="SFLD" id="SFLDS00029">
    <property type="entry name" value="Radical_SAM"/>
    <property type="match status" value="1"/>
</dbReference>
<dbReference type="PROSITE" id="PS51918">
    <property type="entry name" value="RADICAL_SAM"/>
    <property type="match status" value="1"/>
</dbReference>
<keyword evidence="3" id="KW-0479">Metal-binding</keyword>
<evidence type="ECO:0000256" key="2">
    <source>
        <dbReference type="ARBA" id="ARBA00022691"/>
    </source>
</evidence>
<dbReference type="GO" id="GO:0046872">
    <property type="term" value="F:metal ion binding"/>
    <property type="evidence" value="ECO:0007669"/>
    <property type="project" value="UniProtKB-KW"/>
</dbReference>
<dbReference type="EMBL" id="LT906468">
    <property type="protein sequence ID" value="SNV60477.1"/>
    <property type="molecule type" value="Genomic_DNA"/>
</dbReference>
<sequence length="225" mass="25340">MANALYDITPFTLLDYPNKAACILWFVGCNMRCQYCYNPDIVFGKGKIGMQQAEAFLKSRKGLLQAVVFSGGECTMHPDMMPLVKIAKSLGYLIKVDTNGARPKMIKTLIEENLLDYVALDFKGLGQRFQEITVTGSFEAFEETLDLLLNAEIQFEVRTTAHSQLLSKADVEEMLRFLEGKGYENNYYVQKALNNVKMIAELDDSNYREGDLRFGSGKVGVVVRN</sequence>
<proteinExistence type="predicted"/>
<dbReference type="PANTHER" id="PTHR11228:SF27">
    <property type="entry name" value="GLYCYL-RADICAL ENZYME ACTIVATING ENZYME MJ1227-RELATED"/>
    <property type="match status" value="1"/>
</dbReference>
<protein>
    <submittedName>
        <fullName evidence="7">Pyrroloquinoline quinone biosynthesis protein PqqE</fullName>
    </submittedName>
</protein>
<reference evidence="7 8" key="1">
    <citation type="submission" date="2017-06" db="EMBL/GenBank/DDBJ databases">
        <authorList>
            <consortium name="Pathogen Informatics"/>
        </authorList>
    </citation>
    <scope>NUCLEOTIDE SEQUENCE [LARGE SCALE GENOMIC DNA]</scope>
    <source>
        <strain evidence="7 8">NCTC12149</strain>
    </source>
</reference>
<dbReference type="InterPro" id="IPR013785">
    <property type="entry name" value="Aldolase_TIM"/>
</dbReference>
<dbReference type="AlphaFoldDB" id="A0AAJ4XEW4"/>
<dbReference type="CDD" id="cd01335">
    <property type="entry name" value="Radical_SAM"/>
    <property type="match status" value="1"/>
</dbReference>
<dbReference type="GO" id="GO:0003824">
    <property type="term" value="F:catalytic activity"/>
    <property type="evidence" value="ECO:0007669"/>
    <property type="project" value="InterPro"/>
</dbReference>
<evidence type="ECO:0000313" key="7">
    <source>
        <dbReference type="EMBL" id="SNV60477.1"/>
    </source>
</evidence>
<evidence type="ECO:0000256" key="1">
    <source>
        <dbReference type="ARBA" id="ARBA00001966"/>
    </source>
</evidence>
<accession>A0AAJ4XEW4</accession>
<dbReference type="PANTHER" id="PTHR11228">
    <property type="entry name" value="RADICAL SAM DOMAIN PROTEIN"/>
    <property type="match status" value="1"/>
</dbReference>
<evidence type="ECO:0000256" key="5">
    <source>
        <dbReference type="ARBA" id="ARBA00023014"/>
    </source>
</evidence>
<dbReference type="GO" id="GO:0051536">
    <property type="term" value="F:iron-sulfur cluster binding"/>
    <property type="evidence" value="ECO:0007669"/>
    <property type="project" value="UniProtKB-KW"/>
</dbReference>
<dbReference type="SFLD" id="SFLDG01094">
    <property type="entry name" value="Uncharacterised_Radical_SAM_Su"/>
    <property type="match status" value="1"/>
</dbReference>
<feature type="domain" description="Radical SAM core" evidence="6">
    <location>
        <begin position="15"/>
        <end position="225"/>
    </location>
</feature>
<keyword evidence="5" id="KW-0411">Iron-sulfur</keyword>
<name>A0AAJ4XEW4_9SPHI</name>
<evidence type="ECO:0000256" key="4">
    <source>
        <dbReference type="ARBA" id="ARBA00023004"/>
    </source>
</evidence>
<keyword evidence="4" id="KW-0408">Iron</keyword>
<dbReference type="InterPro" id="IPR012840">
    <property type="entry name" value="NrdG2"/>
</dbReference>
<dbReference type="InterPro" id="IPR050377">
    <property type="entry name" value="Radical_SAM_PqqE_MftC-like"/>
</dbReference>
<dbReference type="SFLD" id="SFLDG01067">
    <property type="entry name" value="SPASM/twitch_domain_containing"/>
    <property type="match status" value="1"/>
</dbReference>
<dbReference type="KEGG" id="smiz:4412673_03614"/>
<dbReference type="InterPro" id="IPR007197">
    <property type="entry name" value="rSAM"/>
</dbReference>
<keyword evidence="2" id="KW-0949">S-adenosyl-L-methionine</keyword>
<dbReference type="NCBIfam" id="TIGR02495">
    <property type="entry name" value="NrdG2"/>
    <property type="match status" value="1"/>
</dbReference>
<dbReference type="Gene3D" id="3.20.20.70">
    <property type="entry name" value="Aldolase class I"/>
    <property type="match status" value="1"/>
</dbReference>
<dbReference type="Pfam" id="PF04055">
    <property type="entry name" value="Radical_SAM"/>
    <property type="match status" value="1"/>
</dbReference>
<organism evidence="7 8">
    <name type="scientific">Sphingobacterium mizutaii</name>
    <dbReference type="NCBI Taxonomy" id="1010"/>
    <lineage>
        <taxon>Bacteria</taxon>
        <taxon>Pseudomonadati</taxon>
        <taxon>Bacteroidota</taxon>
        <taxon>Sphingobacteriia</taxon>
        <taxon>Sphingobacteriales</taxon>
        <taxon>Sphingobacteriaceae</taxon>
        <taxon>Sphingobacterium</taxon>
    </lineage>
</organism>
<dbReference type="SUPFAM" id="SSF102114">
    <property type="entry name" value="Radical SAM enzymes"/>
    <property type="match status" value="1"/>
</dbReference>
<evidence type="ECO:0000256" key="3">
    <source>
        <dbReference type="ARBA" id="ARBA00022723"/>
    </source>
</evidence>
<dbReference type="RefSeq" id="WP_093099170.1">
    <property type="nucleotide sequence ID" value="NZ_FNGK01000004.1"/>
</dbReference>
<gene>
    <name evidence="7" type="ORF">SAMEA4412673_03614</name>
</gene>